<evidence type="ECO:0000256" key="2">
    <source>
        <dbReference type="SAM" id="SignalP"/>
    </source>
</evidence>
<reference evidence="4" key="1">
    <citation type="submission" date="2022-05" db="EMBL/GenBank/DDBJ databases">
        <authorList>
            <person name="Sun H.-N."/>
        </authorList>
    </citation>
    <scope>NUCLEOTIDE SEQUENCE</scope>
    <source>
        <strain evidence="4">HB14</strain>
    </source>
</reference>
<accession>A0A9X2HSW9</accession>
<dbReference type="Pfam" id="PF01650">
    <property type="entry name" value="Peptidase_C13"/>
    <property type="match status" value="1"/>
</dbReference>
<dbReference type="SUPFAM" id="SSF82185">
    <property type="entry name" value="Histone H3 K4-specific methyltransferase SET7/9 N-terminal domain"/>
    <property type="match status" value="2"/>
</dbReference>
<proteinExistence type="predicted"/>
<dbReference type="PANTHER" id="PTHR23084:SF263">
    <property type="entry name" value="MORN REPEAT-CONTAINING PROTEIN 1"/>
    <property type="match status" value="1"/>
</dbReference>
<dbReference type="Gene3D" id="3.40.50.1460">
    <property type="match status" value="1"/>
</dbReference>
<evidence type="ECO:0000313" key="5">
    <source>
        <dbReference type="Proteomes" id="UP001139319"/>
    </source>
</evidence>
<dbReference type="PROSITE" id="PS51257">
    <property type="entry name" value="PROKAR_LIPOPROTEIN"/>
    <property type="match status" value="1"/>
</dbReference>
<evidence type="ECO:0000259" key="3">
    <source>
        <dbReference type="PROSITE" id="PS50208"/>
    </source>
</evidence>
<dbReference type="Proteomes" id="UP001139319">
    <property type="component" value="Unassembled WGS sequence"/>
</dbReference>
<sequence length="467" mass="50935">MSKLLLCPLLLVLSACSHLNATSVEDYPLPDGSSYTGELSDGLMNGEGTIEWPNGDVYTGELQEGVIHGKGELVTESGEVFRGWFKQGLLNGAGEWLGPDDVTYKGEFKDDAFHGEGVYASPEGAYAGDFVEGELTGLGTFTSTDGTDYAGEFKAWRFEGNGVWEDGETRYTGEFKSGLYHGYGERIDLATGKVLEAGQWKWGQFVGEPVSKAERRRQQLAIETALFNQPARLHDAFDSLTPSQPDTVDLFALIGAGDGTQKVFSLESQTIAKTIQADRVSPGHLLTLSNYPGTMDQAPLLTLRNLQQLIKALAEHMQSDDVLLLYLTSHGSAEHEFSLEAPGHGFVDITPGDLSDALEPLKDNPKILMISACYSGGFIEPLKAPHHLIMTAARADRTSFGCGDADTMTYFGRAYFEKALPDSNSFIEAFEVAKKHIEIWEDEQEVDHSEPQIFVGDDVGPALQGVW</sequence>
<keyword evidence="1" id="KW-0677">Repeat</keyword>
<dbReference type="EMBL" id="JAMFTH010000001">
    <property type="protein sequence ID" value="MCP8897948.1"/>
    <property type="molecule type" value="Genomic_DNA"/>
</dbReference>
<keyword evidence="2" id="KW-0732">Signal</keyword>
<dbReference type="AlphaFoldDB" id="A0A9X2HSW9"/>
<feature type="chain" id="PRO_5040851534" evidence="2">
    <location>
        <begin position="22"/>
        <end position="467"/>
    </location>
</feature>
<feature type="signal peptide" evidence="2">
    <location>
        <begin position="1"/>
        <end position="21"/>
    </location>
</feature>
<protein>
    <submittedName>
        <fullName evidence="4">Caspase family protein</fullName>
    </submittedName>
</protein>
<dbReference type="PANTHER" id="PTHR23084">
    <property type="entry name" value="PHOSPHATIDYLINOSITOL-4-PHOSPHATE 5-KINASE RELATED"/>
    <property type="match status" value="1"/>
</dbReference>
<dbReference type="InterPro" id="IPR029030">
    <property type="entry name" value="Caspase-like_dom_sf"/>
</dbReference>
<organism evidence="4 5">
    <name type="scientific">Gilvimarinus xylanilyticus</name>
    <dbReference type="NCBI Taxonomy" id="2944139"/>
    <lineage>
        <taxon>Bacteria</taxon>
        <taxon>Pseudomonadati</taxon>
        <taxon>Pseudomonadota</taxon>
        <taxon>Gammaproteobacteria</taxon>
        <taxon>Cellvibrionales</taxon>
        <taxon>Cellvibrionaceae</taxon>
        <taxon>Gilvimarinus</taxon>
    </lineage>
</organism>
<gene>
    <name evidence="4" type="ORF">M6D89_01395</name>
</gene>
<evidence type="ECO:0000256" key="1">
    <source>
        <dbReference type="ARBA" id="ARBA00022737"/>
    </source>
</evidence>
<name>A0A9X2HSW9_9GAMM</name>
<dbReference type="Pfam" id="PF02493">
    <property type="entry name" value="MORN"/>
    <property type="match status" value="5"/>
</dbReference>
<dbReference type="SMART" id="SM00698">
    <property type="entry name" value="MORN"/>
    <property type="match status" value="5"/>
</dbReference>
<feature type="domain" description="Caspase family p20" evidence="3">
    <location>
        <begin position="301"/>
        <end position="373"/>
    </location>
</feature>
<evidence type="ECO:0000313" key="4">
    <source>
        <dbReference type="EMBL" id="MCP8897948.1"/>
    </source>
</evidence>
<dbReference type="SUPFAM" id="SSF52129">
    <property type="entry name" value="Caspase-like"/>
    <property type="match status" value="1"/>
</dbReference>
<comment type="caution">
    <text evidence="4">The sequence shown here is derived from an EMBL/GenBank/DDBJ whole genome shotgun (WGS) entry which is preliminary data.</text>
</comment>
<dbReference type="RefSeq" id="WP_253966244.1">
    <property type="nucleotide sequence ID" value="NZ_JAMFTH010000001.1"/>
</dbReference>
<reference evidence="4" key="2">
    <citation type="submission" date="2023-01" db="EMBL/GenBank/DDBJ databases">
        <title>Gilvimarinus xylanilyticus HB14 isolated from Caulerpa lentillifera aquaculture base in Hainan, China.</title>
        <authorList>
            <person name="Zhang Y.-J."/>
        </authorList>
    </citation>
    <scope>NUCLEOTIDE SEQUENCE</scope>
    <source>
        <strain evidence="4">HB14</strain>
    </source>
</reference>
<keyword evidence="5" id="KW-1185">Reference proteome</keyword>
<dbReference type="GO" id="GO:0004197">
    <property type="term" value="F:cysteine-type endopeptidase activity"/>
    <property type="evidence" value="ECO:0007669"/>
    <property type="project" value="InterPro"/>
</dbReference>
<dbReference type="GO" id="GO:0006508">
    <property type="term" value="P:proteolysis"/>
    <property type="evidence" value="ECO:0007669"/>
    <property type="project" value="InterPro"/>
</dbReference>
<dbReference type="InterPro" id="IPR003409">
    <property type="entry name" value="MORN"/>
</dbReference>
<dbReference type="InterPro" id="IPR001309">
    <property type="entry name" value="Pept_C14_p20"/>
</dbReference>
<dbReference type="PROSITE" id="PS50208">
    <property type="entry name" value="CASPASE_P20"/>
    <property type="match status" value="1"/>
</dbReference>
<dbReference type="InterPro" id="IPR001096">
    <property type="entry name" value="Peptidase_C13"/>
</dbReference>
<dbReference type="Gene3D" id="2.20.110.10">
    <property type="entry name" value="Histone H3 K4-specific methyltransferase SET7/9 N-terminal domain"/>
    <property type="match status" value="3"/>
</dbReference>